<dbReference type="InterPro" id="IPR002933">
    <property type="entry name" value="Peptidase_M20"/>
</dbReference>
<dbReference type="Proteomes" id="UP000091956">
    <property type="component" value="Unassembled WGS sequence"/>
</dbReference>
<dbReference type="Pfam" id="PF07687">
    <property type="entry name" value="M20_dimer"/>
    <property type="match status" value="1"/>
</dbReference>
<dbReference type="InterPro" id="IPR017439">
    <property type="entry name" value="Amidohydrolase"/>
</dbReference>
<dbReference type="InterPro" id="IPR017144">
    <property type="entry name" value="Xaa-Arg_dipeptidase"/>
</dbReference>
<evidence type="ECO:0000259" key="3">
    <source>
        <dbReference type="Pfam" id="PF07687"/>
    </source>
</evidence>
<dbReference type="InterPro" id="IPR011650">
    <property type="entry name" value="Peptidase_M20_dimer"/>
</dbReference>
<evidence type="ECO:0000256" key="1">
    <source>
        <dbReference type="ARBA" id="ARBA00006247"/>
    </source>
</evidence>
<dbReference type="PANTHER" id="PTHR30575">
    <property type="entry name" value="PEPTIDASE M20"/>
    <property type="match status" value="1"/>
</dbReference>
<dbReference type="AlphaFoldDB" id="A0A1B8GP77"/>
<dbReference type="EMBL" id="KV460221">
    <property type="protein sequence ID" value="OBT97611.2"/>
    <property type="molecule type" value="Genomic_DNA"/>
</dbReference>
<dbReference type="PIRSF" id="PIRSF037226">
    <property type="entry name" value="Amidohydrolase_ACY1L2_prd"/>
    <property type="match status" value="1"/>
</dbReference>
<accession>A0A1B8GP77</accession>
<dbReference type="FunFam" id="3.30.70.360:FF:000004">
    <property type="entry name" value="Peptidase M20 domain-containing protein 2"/>
    <property type="match status" value="1"/>
</dbReference>
<proteinExistence type="inferred from homology"/>
<dbReference type="Gene3D" id="3.40.630.10">
    <property type="entry name" value="Zn peptidases"/>
    <property type="match status" value="1"/>
</dbReference>
<reference evidence="4 5" key="1">
    <citation type="submission" date="2016-03" db="EMBL/GenBank/DDBJ databases">
        <title>Comparative genomics of Pseudogymnoascus destructans, the fungus causing white-nose syndrome of bats.</title>
        <authorList>
            <person name="Palmer J.M."/>
            <person name="Drees K.P."/>
            <person name="Foster J.T."/>
            <person name="Lindner D.L."/>
        </authorList>
    </citation>
    <scope>NUCLEOTIDE SEQUENCE [LARGE SCALE GENOMIC DNA]</scope>
    <source>
        <strain evidence="4 5">UAMH 10579</strain>
    </source>
</reference>
<dbReference type="GO" id="GO:0016805">
    <property type="term" value="F:dipeptidase activity"/>
    <property type="evidence" value="ECO:0007669"/>
    <property type="project" value="InterPro"/>
</dbReference>
<dbReference type="InterPro" id="IPR052030">
    <property type="entry name" value="Peptidase_M20/M20A_hydrolases"/>
</dbReference>
<name>A0A1B8GP77_9PEZI</name>
<dbReference type="SUPFAM" id="SSF55031">
    <property type="entry name" value="Bacterial exopeptidase dimerisation domain"/>
    <property type="match status" value="1"/>
</dbReference>
<evidence type="ECO:0000313" key="5">
    <source>
        <dbReference type="Proteomes" id="UP000091956"/>
    </source>
</evidence>
<keyword evidence="5" id="KW-1185">Reference proteome</keyword>
<gene>
    <name evidence="4" type="ORF">VE01_04430</name>
</gene>
<dbReference type="Pfam" id="PF01546">
    <property type="entry name" value="Peptidase_M20"/>
    <property type="match status" value="1"/>
</dbReference>
<protein>
    <recommendedName>
        <fullName evidence="2">Peptidase M20 domain-containing protein 2</fullName>
    </recommendedName>
</protein>
<dbReference type="NCBIfam" id="TIGR01891">
    <property type="entry name" value="amidohydrolases"/>
    <property type="match status" value="1"/>
</dbReference>
<reference evidence="5" key="2">
    <citation type="journal article" date="2018" name="Nat. Commun.">
        <title>Extreme sensitivity to ultraviolet light in the fungal pathogen causing white-nose syndrome of bats.</title>
        <authorList>
            <person name="Palmer J.M."/>
            <person name="Drees K.P."/>
            <person name="Foster J.T."/>
            <person name="Lindner D.L."/>
        </authorList>
    </citation>
    <scope>NUCLEOTIDE SEQUENCE [LARGE SCALE GENOMIC DNA]</scope>
    <source>
        <strain evidence="5">UAMH 10579</strain>
    </source>
</reference>
<feature type="domain" description="Peptidase M20 dimerisation" evidence="3">
    <location>
        <begin position="185"/>
        <end position="277"/>
    </location>
</feature>
<comment type="similarity">
    <text evidence="1 2">Belongs to the peptidase M20A family.</text>
</comment>
<dbReference type="GeneID" id="28837816"/>
<dbReference type="InterPro" id="IPR036264">
    <property type="entry name" value="Bact_exopeptidase_dim_dom"/>
</dbReference>
<dbReference type="PANTHER" id="PTHR30575:SF0">
    <property type="entry name" value="XAA-ARG DIPEPTIDASE"/>
    <property type="match status" value="1"/>
</dbReference>
<dbReference type="SUPFAM" id="SSF53187">
    <property type="entry name" value="Zn-dependent exopeptidases"/>
    <property type="match status" value="1"/>
</dbReference>
<dbReference type="RefSeq" id="XP_059319775.1">
    <property type="nucleotide sequence ID" value="XM_059463615.1"/>
</dbReference>
<organism evidence="4 5">
    <name type="scientific">Pseudogymnoascus verrucosus</name>
    <dbReference type="NCBI Taxonomy" id="342668"/>
    <lineage>
        <taxon>Eukaryota</taxon>
        <taxon>Fungi</taxon>
        <taxon>Dikarya</taxon>
        <taxon>Ascomycota</taxon>
        <taxon>Pezizomycotina</taxon>
        <taxon>Leotiomycetes</taxon>
        <taxon>Thelebolales</taxon>
        <taxon>Thelebolaceae</taxon>
        <taxon>Pseudogymnoascus</taxon>
    </lineage>
</organism>
<evidence type="ECO:0000313" key="4">
    <source>
        <dbReference type="EMBL" id="OBT97611.2"/>
    </source>
</evidence>
<sequence length="425" mass="45725">MDIKYGTQDESIIDFIKQAIEERNAILHEINRKIHENPELGYEEFKAHDNVASLLENLDYKVTRHAYGIQTALMAEFGFGGRVIAFNAEYDALPDIGHACGHNLIATMSIGAFIALAETLKKYKIQGRVRLLGTPAEEGGGGKLKLIEAGAYSDVDACMMIHPGPEDGCAGYTGDAYMPTLANKKFTVRFTGKAAHASMSPWQGVNALDAVVLGYNGVSALRQQILPAQRIHGVISEGGKRPNIITAHTSLDYYVRSTSLKSADALMERVVACFEGAAIQTGCKVETELINTYADVRPNKPISTLYADAMNKIGSPVRCDVNSPPVPGSTDQGNVSYECPAFQGYVGIPADPGSYNHTAGFTAAAGAEIAHKLCLEPAKGMAVAGWQILSDESVATQVWKDFEEDSKVRDLDEDIRVSVKGGGCC</sequence>
<dbReference type="Gene3D" id="3.30.70.360">
    <property type="match status" value="1"/>
</dbReference>
<dbReference type="CDD" id="cd05672">
    <property type="entry name" value="M20_ACY1L2-like"/>
    <property type="match status" value="1"/>
</dbReference>
<evidence type="ECO:0000256" key="2">
    <source>
        <dbReference type="PIRNR" id="PIRNR037226"/>
    </source>
</evidence>